<name>A0AAV4T2R5_CAEEX</name>
<dbReference type="AlphaFoldDB" id="A0AAV4T2R5"/>
<gene>
    <name evidence="1" type="ORF">CEXT_792961</name>
</gene>
<comment type="caution">
    <text evidence="1">The sequence shown here is derived from an EMBL/GenBank/DDBJ whole genome shotgun (WGS) entry which is preliminary data.</text>
</comment>
<keyword evidence="2" id="KW-1185">Reference proteome</keyword>
<organism evidence="1 2">
    <name type="scientific">Caerostris extrusa</name>
    <name type="common">Bark spider</name>
    <name type="synonym">Caerostris bankana</name>
    <dbReference type="NCBI Taxonomy" id="172846"/>
    <lineage>
        <taxon>Eukaryota</taxon>
        <taxon>Metazoa</taxon>
        <taxon>Ecdysozoa</taxon>
        <taxon>Arthropoda</taxon>
        <taxon>Chelicerata</taxon>
        <taxon>Arachnida</taxon>
        <taxon>Araneae</taxon>
        <taxon>Araneomorphae</taxon>
        <taxon>Entelegynae</taxon>
        <taxon>Araneoidea</taxon>
        <taxon>Araneidae</taxon>
        <taxon>Caerostris</taxon>
    </lineage>
</organism>
<evidence type="ECO:0000313" key="2">
    <source>
        <dbReference type="Proteomes" id="UP001054945"/>
    </source>
</evidence>
<dbReference type="EMBL" id="BPLR01010491">
    <property type="protein sequence ID" value="GIY39631.1"/>
    <property type="molecule type" value="Genomic_DNA"/>
</dbReference>
<evidence type="ECO:0000313" key="1">
    <source>
        <dbReference type="EMBL" id="GIY39631.1"/>
    </source>
</evidence>
<accession>A0AAV4T2R5</accession>
<dbReference type="Proteomes" id="UP001054945">
    <property type="component" value="Unassembled WGS sequence"/>
</dbReference>
<protein>
    <submittedName>
        <fullName evidence="1">Uncharacterized protein</fullName>
    </submittedName>
</protein>
<reference evidence="1 2" key="1">
    <citation type="submission" date="2021-06" db="EMBL/GenBank/DDBJ databases">
        <title>Caerostris extrusa draft genome.</title>
        <authorList>
            <person name="Kono N."/>
            <person name="Arakawa K."/>
        </authorList>
    </citation>
    <scope>NUCLEOTIDE SEQUENCE [LARGE SCALE GENOMIC DNA]</scope>
</reference>
<sequence length="75" mass="8489">MRTETALARSFKKRLRGNIPVPKFSTTVIRAALRWRSLAYLCSTRAPSTWSPQRQSGIDPSHGFMIQGQVTLRVT</sequence>
<proteinExistence type="predicted"/>